<dbReference type="GO" id="GO:0005886">
    <property type="term" value="C:plasma membrane"/>
    <property type="evidence" value="ECO:0007669"/>
    <property type="project" value="TreeGrafter"/>
</dbReference>
<dbReference type="GO" id="GO:0004672">
    <property type="term" value="F:protein kinase activity"/>
    <property type="evidence" value="ECO:0007669"/>
    <property type="project" value="InterPro"/>
</dbReference>
<feature type="domain" description="Protein kinase" evidence="3">
    <location>
        <begin position="201"/>
        <end position="468"/>
    </location>
</feature>
<name>A0A9Q1CP48_HOLLE</name>
<reference evidence="4" key="1">
    <citation type="submission" date="2021-10" db="EMBL/GenBank/DDBJ databases">
        <title>Tropical sea cucumber genome reveals ecological adaptation and Cuvierian tubules defense mechanism.</title>
        <authorList>
            <person name="Chen T."/>
        </authorList>
    </citation>
    <scope>NUCLEOTIDE SEQUENCE</scope>
    <source>
        <strain evidence="4">Nanhai2018</strain>
        <tissue evidence="4">Muscle</tissue>
    </source>
</reference>
<accession>A0A9Q1CP48</accession>
<gene>
    <name evidence="4" type="ORF">HOLleu_00530</name>
</gene>
<evidence type="ECO:0000313" key="4">
    <source>
        <dbReference type="EMBL" id="KAJ8048278.1"/>
    </source>
</evidence>
<sequence length="470" mass="53309">MATVLAVVGTVVSTCGLINDLRKALQTENFENQREVLFKEVKHTEGIISDLGERLKARQDADDMGNYEVLQGELEKLQNNLNATKEFLEWLIDHTPSRIRISKCKRVSKDIAAHISVLQISMTHLIHHIEICNLFSAIEVQEKRPLRDDDIGNARRDLDTMHSKGGIKGSETEINEAKQELENKGTDRLVHDDLYVSSSDLSDFEEIGVGTWGPIKKAKLNGIHDVVVKYIDDVGNDDVVTNFRKEAENLVTFWYGYVVQLLGICDQEDQRFLVLEYMHKGSLADLLHKSGELLEPKTRVKMALDAAKAVLQVDAVMLHTAIIKSDKFLVDKDYNVKIADLKFAKTFSSCRRYLVGPKIGAVDHMLYICPERFVPAPYTEKCEIYSLGIVLWEILSQSKPFSTLEKELDRKPNFVEVKAFVKDNRKEELSVEFGNMTRNAILNKLVQDCRDLNPARRPSLIGPVHKTFSP</sequence>
<keyword evidence="1" id="KW-0547">Nucleotide-binding</keyword>
<dbReference type="InterPro" id="IPR001245">
    <property type="entry name" value="Ser-Thr/Tyr_kinase_cat_dom"/>
</dbReference>
<protein>
    <submittedName>
        <fullName evidence="4">Serine/threonine-protein kinase EDR1</fullName>
    </submittedName>
</protein>
<proteinExistence type="predicted"/>
<keyword evidence="5" id="KW-1185">Reference proteome</keyword>
<dbReference type="Pfam" id="PF07714">
    <property type="entry name" value="PK_Tyr_Ser-Thr"/>
    <property type="match status" value="1"/>
</dbReference>
<dbReference type="AlphaFoldDB" id="A0A9Q1CP48"/>
<dbReference type="OrthoDB" id="4062651at2759"/>
<keyword evidence="2" id="KW-0067">ATP-binding</keyword>
<evidence type="ECO:0000259" key="3">
    <source>
        <dbReference type="PROSITE" id="PS50011"/>
    </source>
</evidence>
<dbReference type="Gene3D" id="1.10.510.10">
    <property type="entry name" value="Transferase(Phosphotransferase) domain 1"/>
    <property type="match status" value="1"/>
</dbReference>
<dbReference type="InterPro" id="IPR011009">
    <property type="entry name" value="Kinase-like_dom_sf"/>
</dbReference>
<dbReference type="InterPro" id="IPR000719">
    <property type="entry name" value="Prot_kinase_dom"/>
</dbReference>
<dbReference type="SUPFAM" id="SSF56112">
    <property type="entry name" value="Protein kinase-like (PK-like)"/>
    <property type="match status" value="1"/>
</dbReference>
<keyword evidence="4" id="KW-0808">Transferase</keyword>
<dbReference type="Proteomes" id="UP001152320">
    <property type="component" value="Chromosome 1"/>
</dbReference>
<keyword evidence="4" id="KW-0418">Kinase</keyword>
<dbReference type="PANTHER" id="PTHR27001">
    <property type="entry name" value="OS01G0253100 PROTEIN"/>
    <property type="match status" value="1"/>
</dbReference>
<dbReference type="PROSITE" id="PS50011">
    <property type="entry name" value="PROTEIN_KINASE_DOM"/>
    <property type="match status" value="1"/>
</dbReference>
<evidence type="ECO:0000313" key="5">
    <source>
        <dbReference type="Proteomes" id="UP001152320"/>
    </source>
</evidence>
<dbReference type="GO" id="GO:0005524">
    <property type="term" value="F:ATP binding"/>
    <property type="evidence" value="ECO:0007669"/>
    <property type="project" value="UniProtKB-KW"/>
</dbReference>
<evidence type="ECO:0000256" key="2">
    <source>
        <dbReference type="ARBA" id="ARBA00022840"/>
    </source>
</evidence>
<dbReference type="EMBL" id="JAIZAY010000001">
    <property type="protein sequence ID" value="KAJ8048278.1"/>
    <property type="molecule type" value="Genomic_DNA"/>
</dbReference>
<organism evidence="4 5">
    <name type="scientific">Holothuria leucospilota</name>
    <name type="common">Black long sea cucumber</name>
    <name type="synonym">Mertensiothuria leucospilota</name>
    <dbReference type="NCBI Taxonomy" id="206669"/>
    <lineage>
        <taxon>Eukaryota</taxon>
        <taxon>Metazoa</taxon>
        <taxon>Echinodermata</taxon>
        <taxon>Eleutherozoa</taxon>
        <taxon>Echinozoa</taxon>
        <taxon>Holothuroidea</taxon>
        <taxon>Aspidochirotacea</taxon>
        <taxon>Aspidochirotida</taxon>
        <taxon>Holothuriidae</taxon>
        <taxon>Holothuria</taxon>
    </lineage>
</organism>
<dbReference type="PANTHER" id="PTHR27001:SF931">
    <property type="entry name" value="OS11G0664100 PROTEIN"/>
    <property type="match status" value="1"/>
</dbReference>
<comment type="caution">
    <text evidence="4">The sequence shown here is derived from an EMBL/GenBank/DDBJ whole genome shotgun (WGS) entry which is preliminary data.</text>
</comment>
<evidence type="ECO:0000256" key="1">
    <source>
        <dbReference type="ARBA" id="ARBA00022741"/>
    </source>
</evidence>